<dbReference type="AlphaFoldDB" id="A0A939T917"/>
<dbReference type="PANTHER" id="PTHR43667">
    <property type="entry name" value="CYCLOPROPANE-FATTY-ACYL-PHOSPHOLIPID SYNTHASE"/>
    <property type="match status" value="1"/>
</dbReference>
<evidence type="ECO:0000313" key="6">
    <source>
        <dbReference type="EMBL" id="MBO2450922.1"/>
    </source>
</evidence>
<keyword evidence="5" id="KW-0443">Lipid metabolism</keyword>
<keyword evidence="4" id="KW-0949">S-adenosyl-L-methionine</keyword>
<evidence type="ECO:0000256" key="3">
    <source>
        <dbReference type="ARBA" id="ARBA00022679"/>
    </source>
</evidence>
<accession>A0A939T917</accession>
<dbReference type="Proteomes" id="UP000669179">
    <property type="component" value="Unassembled WGS sequence"/>
</dbReference>
<name>A0A939T917_9ACTN</name>
<dbReference type="GO" id="GO:0008168">
    <property type="term" value="F:methyltransferase activity"/>
    <property type="evidence" value="ECO:0007669"/>
    <property type="project" value="UniProtKB-KW"/>
</dbReference>
<evidence type="ECO:0000256" key="2">
    <source>
        <dbReference type="ARBA" id="ARBA00022603"/>
    </source>
</evidence>
<dbReference type="Gene3D" id="3.40.50.150">
    <property type="entry name" value="Vaccinia Virus protein VP39"/>
    <property type="match status" value="1"/>
</dbReference>
<evidence type="ECO:0000256" key="5">
    <source>
        <dbReference type="ARBA" id="ARBA00023098"/>
    </source>
</evidence>
<dbReference type="Pfam" id="PF02353">
    <property type="entry name" value="CMAS"/>
    <property type="match status" value="1"/>
</dbReference>
<dbReference type="GO" id="GO:0008610">
    <property type="term" value="P:lipid biosynthetic process"/>
    <property type="evidence" value="ECO:0007669"/>
    <property type="project" value="InterPro"/>
</dbReference>
<organism evidence="6 7">
    <name type="scientific">Actinomadura barringtoniae</name>
    <dbReference type="NCBI Taxonomy" id="1427535"/>
    <lineage>
        <taxon>Bacteria</taxon>
        <taxon>Bacillati</taxon>
        <taxon>Actinomycetota</taxon>
        <taxon>Actinomycetes</taxon>
        <taxon>Streptosporangiales</taxon>
        <taxon>Thermomonosporaceae</taxon>
        <taxon>Actinomadura</taxon>
    </lineage>
</organism>
<gene>
    <name evidence="6" type="ORF">J4573_27760</name>
</gene>
<dbReference type="CDD" id="cd02440">
    <property type="entry name" value="AdoMet_MTases"/>
    <property type="match status" value="1"/>
</dbReference>
<dbReference type="SUPFAM" id="SSF53335">
    <property type="entry name" value="S-adenosyl-L-methionine-dependent methyltransferases"/>
    <property type="match status" value="1"/>
</dbReference>
<reference evidence="6" key="1">
    <citation type="submission" date="2021-03" db="EMBL/GenBank/DDBJ databases">
        <authorList>
            <person name="Kanchanasin P."/>
            <person name="Saeng-In P."/>
            <person name="Phongsopitanun W."/>
            <person name="Yuki M."/>
            <person name="Kudo T."/>
            <person name="Ohkuma M."/>
            <person name="Tanasupawat S."/>
        </authorList>
    </citation>
    <scope>NUCLEOTIDE SEQUENCE</scope>
    <source>
        <strain evidence="6">GKU 128</strain>
    </source>
</reference>
<comment type="caution">
    <text evidence="6">The sequence shown here is derived from an EMBL/GenBank/DDBJ whole genome shotgun (WGS) entry which is preliminary data.</text>
</comment>
<evidence type="ECO:0000256" key="1">
    <source>
        <dbReference type="ARBA" id="ARBA00010815"/>
    </source>
</evidence>
<keyword evidence="2 6" id="KW-0489">Methyltransferase</keyword>
<dbReference type="PANTHER" id="PTHR43667:SF1">
    <property type="entry name" value="CYCLOPROPANE-FATTY-ACYL-PHOSPHOLIPID SYNTHASE"/>
    <property type="match status" value="1"/>
</dbReference>
<evidence type="ECO:0000256" key="4">
    <source>
        <dbReference type="ARBA" id="ARBA00022691"/>
    </source>
</evidence>
<dbReference type="InterPro" id="IPR003333">
    <property type="entry name" value="CMAS"/>
</dbReference>
<dbReference type="InterPro" id="IPR029063">
    <property type="entry name" value="SAM-dependent_MTases_sf"/>
</dbReference>
<keyword evidence="3" id="KW-0808">Transferase</keyword>
<dbReference type="PIRSF" id="PIRSF003085">
    <property type="entry name" value="CMAS"/>
    <property type="match status" value="1"/>
</dbReference>
<comment type="similarity">
    <text evidence="1">Belongs to the CFA/CMAS family.</text>
</comment>
<proteinExistence type="inferred from homology"/>
<dbReference type="GO" id="GO:0032259">
    <property type="term" value="P:methylation"/>
    <property type="evidence" value="ECO:0007669"/>
    <property type="project" value="UniProtKB-KW"/>
</dbReference>
<protein>
    <submittedName>
        <fullName evidence="6">Class I SAM-dependent methyltransferase</fullName>
    </submittedName>
</protein>
<dbReference type="RefSeq" id="WP_208258795.1">
    <property type="nucleotide sequence ID" value="NZ_JAGEOJ010000011.1"/>
</dbReference>
<dbReference type="InterPro" id="IPR050723">
    <property type="entry name" value="CFA/CMAS"/>
</dbReference>
<sequence length="395" mass="44283">MTLETALNDLFEGRPPFRVRLWDGTEYGPSGDDEPVVVIHTPLALRYILWRPGELGLARAYVTGTLDVEGDLAEAFRKVRASAKDLNLTPGLLTEVSRLLARTPRVLGPPLPAPRSEARLRGRLNTPRRDQAAIAHHYDLSNAFYGLILDETMAYSCAYFEPGDTLAKAQRRKLDLICHKLRLEPGMRLLDVGCGWGSLLLYAAHEYGVEAVGYTLSREQKEFVEGRARARGLRAAVELRDYRDIDDEPYDAVASIEMGEHVGSSGYPRYAATLQRMVRPGGRVLVQQMSREGHPGGGPFIETYIAPDMHMRPVGETIDLLAASGLEFEHAEAMGDHYAQTAWAWHETFESRYSEVVELVGREQARVWRLYLIGGGLAFEQGRMDVHQLLLRRRA</sequence>
<evidence type="ECO:0000313" key="7">
    <source>
        <dbReference type="Proteomes" id="UP000669179"/>
    </source>
</evidence>
<dbReference type="EMBL" id="JAGEOJ010000011">
    <property type="protein sequence ID" value="MBO2450922.1"/>
    <property type="molecule type" value="Genomic_DNA"/>
</dbReference>
<keyword evidence="7" id="KW-1185">Reference proteome</keyword>